<dbReference type="EMBL" id="RSAS01000596">
    <property type="protein sequence ID" value="RRR69700.1"/>
    <property type="molecule type" value="Genomic_DNA"/>
</dbReference>
<dbReference type="Pfam" id="PF10137">
    <property type="entry name" value="CAP12-PCTIR_TIR"/>
    <property type="match status" value="1"/>
</dbReference>
<name>A0A426TW08_9CHLR</name>
<evidence type="ECO:0000313" key="2">
    <source>
        <dbReference type="EMBL" id="RRR69700.1"/>
    </source>
</evidence>
<dbReference type="AlphaFoldDB" id="A0A426TW08"/>
<dbReference type="Proteomes" id="UP000280307">
    <property type="component" value="Unassembled WGS sequence"/>
</dbReference>
<evidence type="ECO:0000313" key="3">
    <source>
        <dbReference type="Proteomes" id="UP000280307"/>
    </source>
</evidence>
<accession>A0A426TW08</accession>
<comment type="caution">
    <text evidence="2">The sequence shown here is derived from an EMBL/GenBank/DDBJ whole genome shotgun (WGS) entry which is preliminary data.</text>
</comment>
<proteinExistence type="predicted"/>
<dbReference type="Gene3D" id="3.40.50.450">
    <property type="match status" value="1"/>
</dbReference>
<evidence type="ECO:0000259" key="1">
    <source>
        <dbReference type="Pfam" id="PF10137"/>
    </source>
</evidence>
<feature type="domain" description="CD-NTase-associated protein 12/Pycsar effector protein TIR" evidence="1">
    <location>
        <begin position="72"/>
        <end position="167"/>
    </location>
</feature>
<dbReference type="GO" id="GO:0050135">
    <property type="term" value="F:NADP+ nucleosidase activity"/>
    <property type="evidence" value="ECO:0007669"/>
    <property type="project" value="InterPro"/>
</dbReference>
<dbReference type="InterPro" id="IPR019302">
    <property type="entry name" value="CAP12/PCTIR_TIR_dom"/>
</dbReference>
<sequence length="268" mass="31587">MTPQNARIFYEQYQDLMSRTLDYIMERGNLQRREEEIEKKQEELRKRSQQKGVVEPKHLIFFLMTPMGEAYQPFIETVREVVENRFGCQLFIASDRQYRDTVGENVYHHMHQAHAFLAEVTDANPNVMYELGIARHDLRERPIVLLRRNEQQQLPADLHGRIYISYSDVHGEELANHLESQLRTDQRIKALIERSGRERYISPKFLMAATRLPNIDQRIWHNLADKYPTKEAWSNATEKQVANALPREEADMAEIILRRVKQALTDGA</sequence>
<reference evidence="2 3" key="1">
    <citation type="submission" date="2018-12" db="EMBL/GenBank/DDBJ databases">
        <title>Genome Sequence of Candidatus Viridilinea halotolerans isolated from saline sulfide-rich spring.</title>
        <authorList>
            <person name="Grouzdev D.S."/>
            <person name="Burganskaya E.I."/>
            <person name="Krutkina M.S."/>
            <person name="Sukhacheva M.V."/>
            <person name="Gorlenko V.M."/>
        </authorList>
    </citation>
    <scope>NUCLEOTIDE SEQUENCE [LARGE SCALE GENOMIC DNA]</scope>
    <source>
        <strain evidence="2">Chok-6</strain>
    </source>
</reference>
<gene>
    <name evidence="2" type="ORF">EI684_14900</name>
</gene>
<protein>
    <recommendedName>
        <fullName evidence="1">CD-NTase-associated protein 12/Pycsar effector protein TIR domain-containing protein</fullName>
    </recommendedName>
</protein>
<organism evidence="2 3">
    <name type="scientific">Candidatus Viridilinea halotolerans</name>
    <dbReference type="NCBI Taxonomy" id="2491704"/>
    <lineage>
        <taxon>Bacteria</taxon>
        <taxon>Bacillati</taxon>
        <taxon>Chloroflexota</taxon>
        <taxon>Chloroflexia</taxon>
        <taxon>Chloroflexales</taxon>
        <taxon>Chloroflexineae</taxon>
        <taxon>Oscillochloridaceae</taxon>
        <taxon>Candidatus Viridilinea</taxon>
    </lineage>
</organism>